<evidence type="ECO:0000256" key="1">
    <source>
        <dbReference type="SAM" id="SignalP"/>
    </source>
</evidence>
<dbReference type="PANTHER" id="PTHR48174:SF5">
    <property type="entry name" value="VACUOLAR PROTEIN SORTING-ASSOCIATED PROTEIN 62"/>
    <property type="match status" value="1"/>
</dbReference>
<dbReference type="AlphaFoldDB" id="A0AAV9V5A0"/>
<name>A0AAV9V5A0_9PEZI</name>
<evidence type="ECO:0000313" key="3">
    <source>
        <dbReference type="Proteomes" id="UP001375240"/>
    </source>
</evidence>
<accession>A0AAV9V5A0</accession>
<gene>
    <name evidence="2" type="ORF">TWF696_005659</name>
</gene>
<feature type="chain" id="PRO_5043945349" description="Vacuolar protein sorting-associated protein 62" evidence="1">
    <location>
        <begin position="26"/>
        <end position="353"/>
    </location>
</feature>
<reference evidence="2 3" key="1">
    <citation type="submission" date="2019-10" db="EMBL/GenBank/DDBJ databases">
        <authorList>
            <person name="Palmer J.M."/>
        </authorList>
    </citation>
    <scope>NUCLEOTIDE SEQUENCE [LARGE SCALE GENOMIC DNA]</scope>
    <source>
        <strain evidence="2 3">TWF696</strain>
    </source>
</reference>
<comment type="caution">
    <text evidence="2">The sequence shown here is derived from an EMBL/GenBank/DDBJ whole genome shotgun (WGS) entry which is preliminary data.</text>
</comment>
<evidence type="ECO:0008006" key="4">
    <source>
        <dbReference type="Google" id="ProtNLM"/>
    </source>
</evidence>
<feature type="signal peptide" evidence="1">
    <location>
        <begin position="1"/>
        <end position="25"/>
    </location>
</feature>
<keyword evidence="1" id="KW-0732">Signal</keyword>
<proteinExistence type="predicted"/>
<dbReference type="Pfam" id="PF06101">
    <property type="entry name" value="Vps62"/>
    <property type="match status" value="1"/>
</dbReference>
<sequence length="353" mass="39141">MALFANCLLVSVLLQIHLFCARVESAAIHRRAPAGIPQFALDYAPLIYLHSDDPYRPSDIASMLANTRPEVKTQPVSGYPSPLTLDNLDSLNGLGGQSVYLTSLKDIAADSQQAWLKGVAPDSSGKTNGAVSAAIIVNEKGHGTTDVFYFFFYNYNSAPPIRIFNIPFEFGNHVGDWENMMVRFKYGQPSAVWYSQHADGQAFTFEATRKIGQRPIGYSAKGSHANYATDGDHDHTIPYVNLPGTFFLTDNTNAGLLWDPLLSAYFYRYDAPSNSFSAYDSNSPVNWLYYQGHWGDQQYPTSRPGQFVIFNQAKYADGPAGPIFKELNRPKMCPSNMKVCLVNPFLTAKKVKA</sequence>
<organism evidence="2 3">
    <name type="scientific">Orbilia brochopaga</name>
    <dbReference type="NCBI Taxonomy" id="3140254"/>
    <lineage>
        <taxon>Eukaryota</taxon>
        <taxon>Fungi</taxon>
        <taxon>Dikarya</taxon>
        <taxon>Ascomycota</taxon>
        <taxon>Pezizomycotina</taxon>
        <taxon>Orbiliomycetes</taxon>
        <taxon>Orbiliales</taxon>
        <taxon>Orbiliaceae</taxon>
        <taxon>Orbilia</taxon>
    </lineage>
</organism>
<dbReference type="PANTHER" id="PTHR48174">
    <property type="entry name" value="DUF946 FAMILY PROTEIN"/>
    <property type="match status" value="1"/>
</dbReference>
<dbReference type="Proteomes" id="UP001375240">
    <property type="component" value="Unassembled WGS sequence"/>
</dbReference>
<protein>
    <recommendedName>
        <fullName evidence="4">Vacuolar protein sorting-associated protein 62</fullName>
    </recommendedName>
</protein>
<evidence type="ECO:0000313" key="2">
    <source>
        <dbReference type="EMBL" id="KAK6353698.1"/>
    </source>
</evidence>
<keyword evidence="3" id="KW-1185">Reference proteome</keyword>
<dbReference type="EMBL" id="JAVHNQ010000003">
    <property type="protein sequence ID" value="KAK6353698.1"/>
    <property type="molecule type" value="Genomic_DNA"/>
</dbReference>
<dbReference type="InterPro" id="IPR009291">
    <property type="entry name" value="Vps62"/>
</dbReference>